<dbReference type="PANTHER" id="PTHR43394:SF1">
    <property type="entry name" value="ATP-BINDING CASSETTE SUB-FAMILY B MEMBER 10, MITOCHONDRIAL"/>
    <property type="match status" value="1"/>
</dbReference>
<dbReference type="GO" id="GO:0008233">
    <property type="term" value="F:peptidase activity"/>
    <property type="evidence" value="ECO:0007669"/>
    <property type="project" value="InterPro"/>
</dbReference>
<dbReference type="SUPFAM" id="SSF90123">
    <property type="entry name" value="ABC transporter transmembrane region"/>
    <property type="match status" value="1"/>
</dbReference>
<keyword evidence="10 14" id="KW-0472">Membrane</keyword>
<evidence type="ECO:0000256" key="7">
    <source>
        <dbReference type="ARBA" id="ARBA00022801"/>
    </source>
</evidence>
<dbReference type="GO" id="GO:0016887">
    <property type="term" value="F:ATP hydrolysis activity"/>
    <property type="evidence" value="ECO:0007669"/>
    <property type="project" value="InterPro"/>
</dbReference>
<dbReference type="SUPFAM" id="SSF52540">
    <property type="entry name" value="P-loop containing nucleoside triphosphate hydrolases"/>
    <property type="match status" value="1"/>
</dbReference>
<organism evidence="18 19">
    <name type="scientific">Paenacidovorax monticola</name>
    <dbReference type="NCBI Taxonomy" id="1926868"/>
    <lineage>
        <taxon>Bacteria</taxon>
        <taxon>Pseudomonadati</taxon>
        <taxon>Pseudomonadota</taxon>
        <taxon>Betaproteobacteria</taxon>
        <taxon>Burkholderiales</taxon>
        <taxon>Comamonadaceae</taxon>
        <taxon>Paenacidovorax</taxon>
    </lineage>
</organism>
<keyword evidence="8" id="KW-0067">ATP-binding</keyword>
<dbReference type="Gene3D" id="3.90.70.10">
    <property type="entry name" value="Cysteine proteinases"/>
    <property type="match status" value="1"/>
</dbReference>
<feature type="transmembrane region" description="Helical" evidence="14">
    <location>
        <begin position="398"/>
        <end position="417"/>
    </location>
</feature>
<dbReference type="InterPro" id="IPR017750">
    <property type="entry name" value="ATPase_T1SS"/>
</dbReference>
<dbReference type="GO" id="GO:0005524">
    <property type="term" value="F:ATP binding"/>
    <property type="evidence" value="ECO:0007669"/>
    <property type="project" value="UniProtKB-KW"/>
</dbReference>
<dbReference type="Gene3D" id="1.20.1560.10">
    <property type="entry name" value="ABC transporter type 1, transmembrane domain"/>
    <property type="match status" value="1"/>
</dbReference>
<feature type="domain" description="ABC transmembrane type-1" evidence="16">
    <location>
        <begin position="174"/>
        <end position="452"/>
    </location>
</feature>
<dbReference type="FunFam" id="3.40.50.300:FF:000299">
    <property type="entry name" value="ABC transporter ATP-binding protein/permease"/>
    <property type="match status" value="1"/>
</dbReference>
<comment type="function">
    <text evidence="11">Involved in the export of calmodulin-sensitive adenylate cyclase-hemolysin (cyclolysin).</text>
</comment>
<evidence type="ECO:0000256" key="9">
    <source>
        <dbReference type="ARBA" id="ARBA00022989"/>
    </source>
</evidence>
<comment type="subcellular location">
    <subcellularLocation>
        <location evidence="1">Cell membrane</location>
        <topology evidence="1">Multi-pass membrane protein</topology>
    </subcellularLocation>
</comment>
<dbReference type="GO" id="GO:0031640">
    <property type="term" value="P:killing of cells of another organism"/>
    <property type="evidence" value="ECO:0007669"/>
    <property type="project" value="UniProtKB-KW"/>
</dbReference>
<dbReference type="CDD" id="cd18587">
    <property type="entry name" value="ABC_6TM_LapB_like"/>
    <property type="match status" value="1"/>
</dbReference>
<keyword evidence="5" id="KW-0354">Hemolysis</keyword>
<keyword evidence="6" id="KW-0547">Nucleotide-binding</keyword>
<dbReference type="AlphaFoldDB" id="A0A7H0HBD3"/>
<dbReference type="InterPro" id="IPR011527">
    <property type="entry name" value="ABC1_TM_dom"/>
</dbReference>
<feature type="transmembrane region" description="Helical" evidence="14">
    <location>
        <begin position="208"/>
        <end position="228"/>
    </location>
</feature>
<gene>
    <name evidence="18" type="ORF">H9L24_11970</name>
</gene>
<dbReference type="GO" id="GO:0005886">
    <property type="term" value="C:plasma membrane"/>
    <property type="evidence" value="ECO:0007669"/>
    <property type="project" value="UniProtKB-SubCell"/>
</dbReference>
<evidence type="ECO:0000256" key="10">
    <source>
        <dbReference type="ARBA" id="ARBA00023136"/>
    </source>
</evidence>
<evidence type="ECO:0000256" key="12">
    <source>
        <dbReference type="ARBA" id="ARBA00061173"/>
    </source>
</evidence>
<keyword evidence="5" id="KW-0204">Cytolysis</keyword>
<protein>
    <recommendedName>
        <fullName evidence="13">Cyclolysin secretion/processing ATP-binding protein CyaB</fullName>
    </recommendedName>
</protein>
<keyword evidence="7" id="KW-0378">Hydrolase</keyword>
<dbReference type="CDD" id="cd03245">
    <property type="entry name" value="ABCC_bacteriocin_exporters"/>
    <property type="match status" value="1"/>
</dbReference>
<feature type="transmembrane region" description="Helical" evidence="14">
    <location>
        <begin position="174"/>
        <end position="196"/>
    </location>
</feature>
<dbReference type="EMBL" id="CP060790">
    <property type="protein sequence ID" value="QNP57849.1"/>
    <property type="molecule type" value="Genomic_DNA"/>
</dbReference>
<dbReference type="SMART" id="SM00382">
    <property type="entry name" value="AAA"/>
    <property type="match status" value="1"/>
</dbReference>
<evidence type="ECO:0000313" key="19">
    <source>
        <dbReference type="Proteomes" id="UP000516057"/>
    </source>
</evidence>
<evidence type="ECO:0000256" key="2">
    <source>
        <dbReference type="ARBA" id="ARBA00022448"/>
    </source>
</evidence>
<dbReference type="InterPro" id="IPR027417">
    <property type="entry name" value="P-loop_NTPase"/>
</dbReference>
<dbReference type="InterPro" id="IPR036640">
    <property type="entry name" value="ABC1_TM_sf"/>
</dbReference>
<evidence type="ECO:0000256" key="8">
    <source>
        <dbReference type="ARBA" id="ARBA00022840"/>
    </source>
</evidence>
<feature type="domain" description="Peptidase C39" evidence="17">
    <location>
        <begin position="15"/>
        <end position="138"/>
    </location>
</feature>
<dbReference type="InterPro" id="IPR005074">
    <property type="entry name" value="Peptidase_C39"/>
</dbReference>
<dbReference type="InterPro" id="IPR003593">
    <property type="entry name" value="AAA+_ATPase"/>
</dbReference>
<dbReference type="Gene3D" id="3.40.50.300">
    <property type="entry name" value="P-loop containing nucleotide triphosphate hydrolases"/>
    <property type="match status" value="1"/>
</dbReference>
<evidence type="ECO:0000256" key="1">
    <source>
        <dbReference type="ARBA" id="ARBA00004651"/>
    </source>
</evidence>
<dbReference type="KEGG" id="amon:H9L24_11970"/>
<evidence type="ECO:0000313" key="18">
    <source>
        <dbReference type="EMBL" id="QNP57849.1"/>
    </source>
</evidence>
<evidence type="ECO:0000256" key="6">
    <source>
        <dbReference type="ARBA" id="ARBA00022741"/>
    </source>
</evidence>
<dbReference type="GO" id="GO:0015421">
    <property type="term" value="F:ABC-type oligopeptide transporter activity"/>
    <property type="evidence" value="ECO:0007669"/>
    <property type="project" value="TreeGrafter"/>
</dbReference>
<comment type="similarity">
    <text evidence="12">Belongs to the ABC transporter superfamily. Cyclolysin exporter (TC 3.A.1.109.2) family.</text>
</comment>
<evidence type="ECO:0000256" key="5">
    <source>
        <dbReference type="ARBA" id="ARBA00022735"/>
    </source>
</evidence>
<dbReference type="PROSITE" id="PS50893">
    <property type="entry name" value="ABC_TRANSPORTER_2"/>
    <property type="match status" value="1"/>
</dbReference>
<reference evidence="18 19" key="1">
    <citation type="submission" date="2020-08" db="EMBL/GenBank/DDBJ databases">
        <title>Genome sequence of Acidovorax monticola KACC 19171T.</title>
        <authorList>
            <person name="Hyun D.-W."/>
            <person name="Bae J.-W."/>
        </authorList>
    </citation>
    <scope>NUCLEOTIDE SEQUENCE [LARGE SCALE GENOMIC DNA]</scope>
    <source>
        <strain evidence="18 19">KACC 19171</strain>
    </source>
</reference>
<evidence type="ECO:0000259" key="15">
    <source>
        <dbReference type="PROSITE" id="PS50893"/>
    </source>
</evidence>
<keyword evidence="3" id="KW-1003">Cell membrane</keyword>
<evidence type="ECO:0000259" key="16">
    <source>
        <dbReference type="PROSITE" id="PS50929"/>
    </source>
</evidence>
<evidence type="ECO:0000259" key="17">
    <source>
        <dbReference type="PROSITE" id="PS50990"/>
    </source>
</evidence>
<feature type="transmembrane region" description="Helical" evidence="14">
    <location>
        <begin position="309"/>
        <end position="327"/>
    </location>
</feature>
<dbReference type="InterPro" id="IPR039421">
    <property type="entry name" value="Type_1_exporter"/>
</dbReference>
<dbReference type="PANTHER" id="PTHR43394">
    <property type="entry name" value="ATP-DEPENDENT PERMEASE MDL1, MITOCHONDRIAL"/>
    <property type="match status" value="1"/>
</dbReference>
<evidence type="ECO:0000256" key="4">
    <source>
        <dbReference type="ARBA" id="ARBA00022692"/>
    </source>
</evidence>
<evidence type="ECO:0000256" key="13">
    <source>
        <dbReference type="ARBA" id="ARBA00072252"/>
    </source>
</evidence>
<evidence type="ECO:0000256" key="14">
    <source>
        <dbReference type="SAM" id="Phobius"/>
    </source>
</evidence>
<keyword evidence="4 14" id="KW-0812">Transmembrane</keyword>
<dbReference type="Pfam" id="PF00005">
    <property type="entry name" value="ABC_tran"/>
    <property type="match status" value="1"/>
</dbReference>
<sequence length="721" mass="78196">MFAGGDELGRGMDSVADRSDELLDCLLIVARAHGETLTRDAVMAGLPVEHARLTPGLLARAARRARLSCQMVRRPVAQLNDALLPSIVLLQGERACVLLGWNADRTLAQVVYPELPDSAVVVDRQALEADYLGSAAYLRPITRFDARAPEVRSGRHSHWFWSVIAENRSLYRDVLLAALLANLFALGMPIFIRIVYDRVISNNATDTLWMLAFGMLMVLVGDLSLRVLRGRFVDLASSRADIKLSAHIMERVLGVRMEQRPVSAGSFASSLRSFESVRDFIGSATVIAFIDLPFALIFMAVIAWISPPMLIPLLVGGAAMLLYALAVQGRMHQLADTAHRAGAQRNATLIEGLVGIETLKTLNAESSIQRKWESSVALLARVGVQLRLLSTSATQGSAFVQQMISLAIVIIGVYMIAEKELTIGGLIACTMLASRAMVPVGQVAGLLVQYHTASTALASLDEIMKREVERPEDAAFISRGALRGAIEFREVSFTYPAQETPSLRKVSLTIQPGEHVAILGRVGSGKTTLERLMLGLYRPTEGAVLIDGIDMRQLDPAELRRQMGYVQQDVVLFYGTLRENLTLGAPLADDAAVVKAAEIAGLSDLVNNHPRGFDMLVGERGESLSGGQRQGVAIGRAVINDPPVLVLDEPTSSMDHSSEEELKRRLGTFCRGKTLVLVSHRVSLLDLVDRIIVMDGGCVVADGTKEHVIAALRQGRIGKAA</sequence>
<evidence type="ECO:0000256" key="3">
    <source>
        <dbReference type="ARBA" id="ARBA00022475"/>
    </source>
</evidence>
<feature type="transmembrane region" description="Helical" evidence="14">
    <location>
        <begin position="280"/>
        <end position="303"/>
    </location>
</feature>
<feature type="domain" description="ABC transporter" evidence="15">
    <location>
        <begin position="486"/>
        <end position="721"/>
    </location>
</feature>
<dbReference type="PROSITE" id="PS50990">
    <property type="entry name" value="PEPTIDASE_C39"/>
    <property type="match status" value="1"/>
</dbReference>
<dbReference type="GO" id="GO:0006508">
    <property type="term" value="P:proteolysis"/>
    <property type="evidence" value="ECO:0007669"/>
    <property type="project" value="InterPro"/>
</dbReference>
<dbReference type="Proteomes" id="UP000516057">
    <property type="component" value="Chromosome"/>
</dbReference>
<evidence type="ECO:0000256" key="11">
    <source>
        <dbReference type="ARBA" id="ARBA00055355"/>
    </source>
</evidence>
<proteinExistence type="inferred from homology"/>
<dbReference type="NCBIfam" id="TIGR03375">
    <property type="entry name" value="type_I_sec_LssB"/>
    <property type="match status" value="1"/>
</dbReference>
<dbReference type="Pfam" id="PF00664">
    <property type="entry name" value="ABC_membrane"/>
    <property type="match status" value="1"/>
</dbReference>
<keyword evidence="19" id="KW-1185">Reference proteome</keyword>
<keyword evidence="2" id="KW-0813">Transport</keyword>
<name>A0A7H0HBD3_9BURK</name>
<dbReference type="InterPro" id="IPR003439">
    <property type="entry name" value="ABC_transporter-like_ATP-bd"/>
</dbReference>
<accession>A0A7H0HBD3</accession>
<dbReference type="PROSITE" id="PS50929">
    <property type="entry name" value="ABC_TM1F"/>
    <property type="match status" value="1"/>
</dbReference>
<keyword evidence="9 14" id="KW-1133">Transmembrane helix</keyword>